<dbReference type="InterPro" id="IPR023198">
    <property type="entry name" value="PGP-like_dom2"/>
</dbReference>
<dbReference type="InterPro" id="IPR036412">
    <property type="entry name" value="HAD-like_sf"/>
</dbReference>
<accession>A0AAQ3L9Q5</accession>
<organism evidence="1 2">
    <name type="scientific">Rubellicoccus peritrichatus</name>
    <dbReference type="NCBI Taxonomy" id="3080537"/>
    <lineage>
        <taxon>Bacteria</taxon>
        <taxon>Pseudomonadati</taxon>
        <taxon>Verrucomicrobiota</taxon>
        <taxon>Opitutia</taxon>
        <taxon>Puniceicoccales</taxon>
        <taxon>Cerasicoccaceae</taxon>
        <taxon>Rubellicoccus</taxon>
    </lineage>
</organism>
<dbReference type="PRINTS" id="PR00413">
    <property type="entry name" value="HADHALOGNASE"/>
</dbReference>
<dbReference type="KEGG" id="puo:RZN69_21795"/>
<sequence>MSSNSFQAIQAVIFDMDGLLLDTERLFMAAYQQAANELGLDFPEELYQSMIGHRADSSQQILRDGIAVGEHADEIIDAARRYYYTAIETKGIPLRPGVEETIEYCEREGLPMAVATSTHKALALIKLKHVGLLDRFTAVVSGDEVEHGKPAPDIYLAAGKLLDIDITRCVVLEDSPPGLKAARAAGALAIFIPDLLPDSDDTRAIAKHVYYSLNDFLEAFKKGRVGVK</sequence>
<dbReference type="InterPro" id="IPR041492">
    <property type="entry name" value="HAD_2"/>
</dbReference>
<dbReference type="AlphaFoldDB" id="A0AAQ3L9Q5"/>
<name>A0AAQ3L9Q5_9BACT</name>
<dbReference type="EMBL" id="CP136920">
    <property type="protein sequence ID" value="WOO41262.1"/>
    <property type="molecule type" value="Genomic_DNA"/>
</dbReference>
<gene>
    <name evidence="1" type="ORF">RZN69_21795</name>
</gene>
<dbReference type="InterPro" id="IPR006439">
    <property type="entry name" value="HAD-SF_hydro_IA"/>
</dbReference>
<dbReference type="SFLD" id="SFLDG01129">
    <property type="entry name" value="C1.5:_HAD__Beta-PGM__Phosphata"/>
    <property type="match status" value="1"/>
</dbReference>
<dbReference type="SFLD" id="SFLDS00003">
    <property type="entry name" value="Haloacid_Dehalogenase"/>
    <property type="match status" value="1"/>
</dbReference>
<dbReference type="Gene3D" id="1.10.150.240">
    <property type="entry name" value="Putative phosphatase, domain 2"/>
    <property type="match status" value="1"/>
</dbReference>
<dbReference type="InterPro" id="IPR023214">
    <property type="entry name" value="HAD_sf"/>
</dbReference>
<evidence type="ECO:0000313" key="1">
    <source>
        <dbReference type="EMBL" id="WOO41262.1"/>
    </source>
</evidence>
<dbReference type="SUPFAM" id="SSF56784">
    <property type="entry name" value="HAD-like"/>
    <property type="match status" value="1"/>
</dbReference>
<dbReference type="RefSeq" id="WP_317833691.1">
    <property type="nucleotide sequence ID" value="NZ_CP136920.1"/>
</dbReference>
<dbReference type="SFLD" id="SFLDG01135">
    <property type="entry name" value="C1.5.6:_HAD__Beta-PGM__Phospha"/>
    <property type="match status" value="1"/>
</dbReference>
<evidence type="ECO:0000313" key="2">
    <source>
        <dbReference type="Proteomes" id="UP001304300"/>
    </source>
</evidence>
<protein>
    <submittedName>
        <fullName evidence="1">HAD family phosphatase</fullName>
    </submittedName>
</protein>
<reference evidence="1 2" key="1">
    <citation type="submission" date="2023-10" db="EMBL/GenBank/DDBJ databases">
        <title>Rubellicoccus peritrichatus gen. nov., sp. nov., isolated from an algae of coral reef tank.</title>
        <authorList>
            <person name="Luo J."/>
        </authorList>
    </citation>
    <scope>NUCLEOTIDE SEQUENCE [LARGE SCALE GENOMIC DNA]</scope>
    <source>
        <strain evidence="1 2">CR14</strain>
    </source>
</reference>
<dbReference type="NCBIfam" id="TIGR01509">
    <property type="entry name" value="HAD-SF-IA-v3"/>
    <property type="match status" value="1"/>
</dbReference>
<dbReference type="PANTHER" id="PTHR18901:SF38">
    <property type="entry name" value="PSEUDOURIDINE-5'-PHOSPHATASE"/>
    <property type="match status" value="1"/>
</dbReference>
<dbReference type="PANTHER" id="PTHR18901">
    <property type="entry name" value="2-DEOXYGLUCOSE-6-PHOSPHATE PHOSPHATASE 2"/>
    <property type="match status" value="1"/>
</dbReference>
<dbReference type="Gene3D" id="3.40.50.1000">
    <property type="entry name" value="HAD superfamily/HAD-like"/>
    <property type="match status" value="1"/>
</dbReference>
<keyword evidence="2" id="KW-1185">Reference proteome</keyword>
<dbReference type="Proteomes" id="UP001304300">
    <property type="component" value="Chromosome"/>
</dbReference>
<dbReference type="Pfam" id="PF13419">
    <property type="entry name" value="HAD_2"/>
    <property type="match status" value="1"/>
</dbReference>
<proteinExistence type="predicted"/>
<dbReference type="CDD" id="cd07505">
    <property type="entry name" value="HAD_BPGM-like"/>
    <property type="match status" value="1"/>
</dbReference>